<evidence type="ECO:0000313" key="3">
    <source>
        <dbReference type="Proteomes" id="UP000594454"/>
    </source>
</evidence>
<reference evidence="2 3" key="1">
    <citation type="submission" date="2020-11" db="EMBL/GenBank/DDBJ databases">
        <authorList>
            <person name="Wallbank WR R."/>
            <person name="Pardo Diaz C."/>
            <person name="Kozak K."/>
            <person name="Martin S."/>
            <person name="Jiggins C."/>
            <person name="Moest M."/>
            <person name="Warren A I."/>
            <person name="Generalovic N T."/>
            <person name="Byers J.R.P. K."/>
            <person name="Montejo-Kovacevich G."/>
            <person name="Yen C E."/>
        </authorList>
    </citation>
    <scope>NUCLEOTIDE SEQUENCE [LARGE SCALE GENOMIC DNA]</scope>
</reference>
<protein>
    <submittedName>
        <fullName evidence="2">Uncharacterized protein</fullName>
    </submittedName>
</protein>
<dbReference type="EMBL" id="LR899011">
    <property type="protein sequence ID" value="CAD7084790.1"/>
    <property type="molecule type" value="Genomic_DNA"/>
</dbReference>
<keyword evidence="3" id="KW-1185">Reference proteome</keyword>
<evidence type="ECO:0000256" key="1">
    <source>
        <dbReference type="SAM" id="MobiDB-lite"/>
    </source>
</evidence>
<accession>A0A7R8UQI1</accession>
<feature type="region of interest" description="Disordered" evidence="1">
    <location>
        <begin position="1"/>
        <end position="22"/>
    </location>
</feature>
<gene>
    <name evidence="2" type="ORF">HERILL_LOCUS7667</name>
</gene>
<name>A0A7R8UQI1_HERIL</name>
<sequence length="114" mass="12273">MILGIPRTAAPSPSSETNERLSVNSQYLPTSYNSHLQELKRVVQNLLLRQISKLQVLTSDTAQTTSETHDSIALSMETLPGGGSLVLLGAGPIKVKNQEGKPVKLLPCPSQHCI</sequence>
<evidence type="ECO:0000313" key="2">
    <source>
        <dbReference type="EMBL" id="CAD7084790.1"/>
    </source>
</evidence>
<organism evidence="2 3">
    <name type="scientific">Hermetia illucens</name>
    <name type="common">Black soldier fly</name>
    <dbReference type="NCBI Taxonomy" id="343691"/>
    <lineage>
        <taxon>Eukaryota</taxon>
        <taxon>Metazoa</taxon>
        <taxon>Ecdysozoa</taxon>
        <taxon>Arthropoda</taxon>
        <taxon>Hexapoda</taxon>
        <taxon>Insecta</taxon>
        <taxon>Pterygota</taxon>
        <taxon>Neoptera</taxon>
        <taxon>Endopterygota</taxon>
        <taxon>Diptera</taxon>
        <taxon>Brachycera</taxon>
        <taxon>Stratiomyomorpha</taxon>
        <taxon>Stratiomyidae</taxon>
        <taxon>Hermetiinae</taxon>
        <taxon>Hermetia</taxon>
    </lineage>
</organism>
<dbReference type="InParanoid" id="A0A7R8UQI1"/>
<dbReference type="AlphaFoldDB" id="A0A7R8UQI1"/>
<feature type="compositionally biased region" description="Polar residues" evidence="1">
    <location>
        <begin position="11"/>
        <end position="22"/>
    </location>
</feature>
<proteinExistence type="predicted"/>
<dbReference type="Proteomes" id="UP000594454">
    <property type="component" value="Chromosome 3"/>
</dbReference>